<keyword evidence="2" id="KW-1185">Reference proteome</keyword>
<evidence type="ECO:0000313" key="1">
    <source>
        <dbReference type="EMBL" id="ERN01196.1"/>
    </source>
</evidence>
<accession>W1P0Z3</accession>
<dbReference type="HOGENOM" id="CLU_2779210_0_0_1"/>
<dbReference type="Gramene" id="ERN01196">
    <property type="protein sequence ID" value="ERN01196"/>
    <property type="gene ID" value="AMTR_s00002p00234630"/>
</dbReference>
<evidence type="ECO:0000313" key="2">
    <source>
        <dbReference type="Proteomes" id="UP000017836"/>
    </source>
</evidence>
<sequence length="69" mass="7898">MLASLGDSSSELSFKVGRELVKGLEEKQRGKARKQFLVVGEEEERETRRLGILRVPHEITTEVSMWQLV</sequence>
<reference evidence="2" key="1">
    <citation type="journal article" date="2013" name="Science">
        <title>The Amborella genome and the evolution of flowering plants.</title>
        <authorList>
            <consortium name="Amborella Genome Project"/>
        </authorList>
    </citation>
    <scope>NUCLEOTIDE SEQUENCE [LARGE SCALE GENOMIC DNA]</scope>
</reference>
<dbReference type="Proteomes" id="UP000017836">
    <property type="component" value="Unassembled WGS sequence"/>
</dbReference>
<protein>
    <submittedName>
        <fullName evidence="1">Uncharacterized protein</fullName>
    </submittedName>
</protein>
<organism evidence="1 2">
    <name type="scientific">Amborella trichopoda</name>
    <dbReference type="NCBI Taxonomy" id="13333"/>
    <lineage>
        <taxon>Eukaryota</taxon>
        <taxon>Viridiplantae</taxon>
        <taxon>Streptophyta</taxon>
        <taxon>Embryophyta</taxon>
        <taxon>Tracheophyta</taxon>
        <taxon>Spermatophyta</taxon>
        <taxon>Magnoliopsida</taxon>
        <taxon>Amborellales</taxon>
        <taxon>Amborellaceae</taxon>
        <taxon>Amborella</taxon>
    </lineage>
</organism>
<gene>
    <name evidence="1" type="ORF">AMTR_s00002p00234630</name>
</gene>
<dbReference type="EMBL" id="KI394767">
    <property type="protein sequence ID" value="ERN01196.1"/>
    <property type="molecule type" value="Genomic_DNA"/>
</dbReference>
<proteinExistence type="predicted"/>
<name>W1P0Z3_AMBTC</name>
<dbReference type="AlphaFoldDB" id="W1P0Z3"/>